<comment type="caution">
    <text evidence="1">The sequence shown here is derived from an EMBL/GenBank/DDBJ whole genome shotgun (WGS) entry which is preliminary data.</text>
</comment>
<organism evidence="1 2">
    <name type="scientific">Corynebacterium pilbarense</name>
    <dbReference type="NCBI Taxonomy" id="1288393"/>
    <lineage>
        <taxon>Bacteria</taxon>
        <taxon>Bacillati</taxon>
        <taxon>Actinomycetota</taxon>
        <taxon>Actinomycetes</taxon>
        <taxon>Mycobacteriales</taxon>
        <taxon>Corynebacteriaceae</taxon>
        <taxon>Corynebacterium</taxon>
    </lineage>
</organism>
<evidence type="ECO:0000313" key="2">
    <source>
        <dbReference type="Proteomes" id="UP001071110"/>
    </source>
</evidence>
<proteinExistence type="predicted"/>
<dbReference type="Proteomes" id="UP001071110">
    <property type="component" value="Unassembled WGS sequence"/>
</dbReference>
<dbReference type="AlphaFoldDB" id="A0A9Q4NRF3"/>
<accession>A0A9Q4NRF3</accession>
<name>A0A9Q4NRF3_9CORY</name>
<evidence type="ECO:0000313" key="1">
    <source>
        <dbReference type="EMBL" id="MCZ2220793.1"/>
    </source>
</evidence>
<keyword evidence="2" id="KW-1185">Reference proteome</keyword>
<reference evidence="1" key="1">
    <citation type="submission" date="2022-08" db="EMBL/GenBank/DDBJ databases">
        <title>Corynebacterium sp. nov., isolated from clinical breast specimens.</title>
        <authorList>
            <person name="Zhang T."/>
        </authorList>
    </citation>
    <scope>NUCLEOTIDE SEQUENCE</scope>
    <source>
        <strain evidence="1">CCUG 57942</strain>
    </source>
</reference>
<dbReference type="RefSeq" id="WP_269027587.1">
    <property type="nucleotide sequence ID" value="NZ_BAABDP010000016.1"/>
</dbReference>
<protein>
    <submittedName>
        <fullName evidence="1">Uncharacterized protein</fullName>
    </submittedName>
</protein>
<dbReference type="EMBL" id="JANRML010000005">
    <property type="protein sequence ID" value="MCZ2220793.1"/>
    <property type="molecule type" value="Genomic_DNA"/>
</dbReference>
<sequence length="55" mass="6051">MLELVGEKDAAKALHTVLQNKTMANYSDVGLSEVQVKQTSRLSVKLVNRARQLAP</sequence>
<gene>
    <name evidence="1" type="ORF">NUW87_05310</name>
</gene>